<dbReference type="OrthoDB" id="412374at2759"/>
<name>A0A1Q9D1A0_SYMMI</name>
<reference evidence="1 2" key="1">
    <citation type="submission" date="2016-02" db="EMBL/GenBank/DDBJ databases">
        <title>Genome analysis of coral dinoflagellate symbionts highlights evolutionary adaptations to a symbiotic lifestyle.</title>
        <authorList>
            <person name="Aranda M."/>
            <person name="Li Y."/>
            <person name="Liew Y.J."/>
            <person name="Baumgarten S."/>
            <person name="Simakov O."/>
            <person name="Wilson M."/>
            <person name="Piel J."/>
            <person name="Ashoor H."/>
            <person name="Bougouffa S."/>
            <person name="Bajic V.B."/>
            <person name="Ryu T."/>
            <person name="Ravasi T."/>
            <person name="Bayer T."/>
            <person name="Micklem G."/>
            <person name="Kim H."/>
            <person name="Bhak J."/>
            <person name="Lajeunesse T.C."/>
            <person name="Voolstra C.R."/>
        </authorList>
    </citation>
    <scope>NUCLEOTIDE SEQUENCE [LARGE SCALE GENOMIC DNA]</scope>
    <source>
        <strain evidence="1 2">CCMP2467</strain>
    </source>
</reference>
<dbReference type="Proteomes" id="UP000186817">
    <property type="component" value="Unassembled WGS sequence"/>
</dbReference>
<protein>
    <submittedName>
        <fullName evidence="1">Uncharacterized protein</fullName>
    </submittedName>
</protein>
<comment type="caution">
    <text evidence="1">The sequence shown here is derived from an EMBL/GenBank/DDBJ whole genome shotgun (WGS) entry which is preliminary data.</text>
</comment>
<organism evidence="1 2">
    <name type="scientific">Symbiodinium microadriaticum</name>
    <name type="common">Dinoflagellate</name>
    <name type="synonym">Zooxanthella microadriatica</name>
    <dbReference type="NCBI Taxonomy" id="2951"/>
    <lineage>
        <taxon>Eukaryota</taxon>
        <taxon>Sar</taxon>
        <taxon>Alveolata</taxon>
        <taxon>Dinophyceae</taxon>
        <taxon>Suessiales</taxon>
        <taxon>Symbiodiniaceae</taxon>
        <taxon>Symbiodinium</taxon>
    </lineage>
</organism>
<gene>
    <name evidence="1" type="ORF">AK812_SmicGene29642</name>
</gene>
<accession>A0A1Q9D1A0</accession>
<proteinExistence type="predicted"/>
<keyword evidence="2" id="KW-1185">Reference proteome</keyword>
<dbReference type="EMBL" id="LSRX01000787">
    <property type="protein sequence ID" value="OLP88950.1"/>
    <property type="molecule type" value="Genomic_DNA"/>
</dbReference>
<evidence type="ECO:0000313" key="1">
    <source>
        <dbReference type="EMBL" id="OLP88950.1"/>
    </source>
</evidence>
<evidence type="ECO:0000313" key="2">
    <source>
        <dbReference type="Proteomes" id="UP000186817"/>
    </source>
</evidence>
<sequence length="170" mass="18665">MRFVEVAGLSAFCAEVHTGIYLPGISQEQLVPVAVPVPGIQDSRTMEKDARLAHDAGTEIENLSQKPPKMASLMANKDHPQRDLLFKAIHPASSLEAWMEKGLRHVEDDEDEWLEGFAVLPTAYTGCNKESLLVYAPGPQTQVYPVPLQIADNDEGIKTAICRASHVESM</sequence>
<dbReference type="AlphaFoldDB" id="A0A1Q9D1A0"/>